<protein>
    <submittedName>
        <fullName evidence="2">DUF4397 domain-containing protein</fullName>
    </submittedName>
</protein>
<name>A0ABW6BM46_9SPHI</name>
<comment type="caution">
    <text evidence="2">The sequence shown here is derived from an EMBL/GenBank/DDBJ whole genome shotgun (WGS) entry which is preliminary data.</text>
</comment>
<organism evidence="2 3">
    <name type="scientific">Sphingobacterium bambusae</name>
    <dbReference type="NCBI Taxonomy" id="662858"/>
    <lineage>
        <taxon>Bacteria</taxon>
        <taxon>Pseudomonadati</taxon>
        <taxon>Bacteroidota</taxon>
        <taxon>Sphingobacteriia</taxon>
        <taxon>Sphingobacteriales</taxon>
        <taxon>Sphingobacteriaceae</taxon>
        <taxon>Sphingobacterium</taxon>
    </lineage>
</organism>
<feature type="domain" description="DUF4397" evidence="1">
    <location>
        <begin position="68"/>
        <end position="145"/>
    </location>
</feature>
<dbReference type="InterPro" id="IPR025510">
    <property type="entry name" value="DUF4397"/>
</dbReference>
<gene>
    <name evidence="2" type="ORF">ACFS7Y_20590</name>
</gene>
<accession>A0ABW6BM46</accession>
<dbReference type="RefSeq" id="WP_320183287.1">
    <property type="nucleotide sequence ID" value="NZ_CP138332.1"/>
</dbReference>
<keyword evidence="3" id="KW-1185">Reference proteome</keyword>
<dbReference type="PROSITE" id="PS51257">
    <property type="entry name" value="PROKAR_LIPOPROTEIN"/>
    <property type="match status" value="1"/>
</dbReference>
<dbReference type="Pfam" id="PF14344">
    <property type="entry name" value="DUF4397"/>
    <property type="match status" value="1"/>
</dbReference>
<proteinExistence type="predicted"/>
<evidence type="ECO:0000313" key="3">
    <source>
        <dbReference type="Proteomes" id="UP001597525"/>
    </source>
</evidence>
<dbReference type="EMBL" id="JBHUPB010000015">
    <property type="protein sequence ID" value="MFD2969798.1"/>
    <property type="molecule type" value="Genomic_DNA"/>
</dbReference>
<dbReference type="Proteomes" id="UP001597525">
    <property type="component" value="Unassembled WGS sequence"/>
</dbReference>
<sequence>MKKLSIQSFICLILGIMTLSSCLKDNDDYVRPPQGFMTFINGYSEMESVYFRTSIGTLPLAYKSFSVASMLVGERNLSIFSNNGNQSLVDTNLVIKDSTAYSSIIYGNADNAKFAFIEDKSVANLGEQSACRFLNLANGIGNVNLFLGSESTASFPNRAVETGTSAVSNQTFVAKTSGNIPLKITDTEGNTIASRTDYTFRKGYYYTIILIGTKDDTATPLYLGVVAH</sequence>
<evidence type="ECO:0000259" key="1">
    <source>
        <dbReference type="Pfam" id="PF14344"/>
    </source>
</evidence>
<evidence type="ECO:0000313" key="2">
    <source>
        <dbReference type="EMBL" id="MFD2969798.1"/>
    </source>
</evidence>
<reference evidence="3" key="1">
    <citation type="journal article" date="2019" name="Int. J. Syst. Evol. Microbiol.">
        <title>The Global Catalogue of Microorganisms (GCM) 10K type strain sequencing project: providing services to taxonomists for standard genome sequencing and annotation.</title>
        <authorList>
            <consortium name="The Broad Institute Genomics Platform"/>
            <consortium name="The Broad Institute Genome Sequencing Center for Infectious Disease"/>
            <person name="Wu L."/>
            <person name="Ma J."/>
        </authorList>
    </citation>
    <scope>NUCLEOTIDE SEQUENCE [LARGE SCALE GENOMIC DNA]</scope>
    <source>
        <strain evidence="3">KCTC 22814</strain>
    </source>
</reference>